<gene>
    <name evidence="3" type="ORF">SAMN05421553_4012</name>
    <name evidence="4" type="ORF">SAMN05421553_4019</name>
</gene>
<keyword evidence="2" id="KW-0732">Signal</keyword>
<evidence type="ECO:0000313" key="4">
    <source>
        <dbReference type="EMBL" id="SEE09423.1"/>
    </source>
</evidence>
<dbReference type="AlphaFoldDB" id="A0A1H5G246"/>
<evidence type="ECO:0000256" key="1">
    <source>
        <dbReference type="SAM" id="MobiDB-lite"/>
    </source>
</evidence>
<evidence type="ECO:0000256" key="2">
    <source>
        <dbReference type="SAM" id="SignalP"/>
    </source>
</evidence>
<reference evidence="3" key="2">
    <citation type="submission" date="2016-10" db="EMBL/GenBank/DDBJ databases">
        <authorList>
            <person name="de Groot N.N."/>
        </authorList>
    </citation>
    <scope>NUCLEOTIDE SEQUENCE [LARGE SCALE GENOMIC DNA]</scope>
    <source>
        <strain evidence="3">DSM 12111</strain>
    </source>
</reference>
<name>A0A1H5G246_PSEAG</name>
<reference evidence="5" key="1">
    <citation type="submission" date="2016-10" db="EMBL/GenBank/DDBJ databases">
        <authorList>
            <person name="Varghese N."/>
            <person name="Submissions S."/>
        </authorList>
    </citation>
    <scope>NUCLEOTIDE SEQUENCE [LARGE SCALE GENOMIC DNA]</scope>
    <source>
        <strain evidence="5">DSM 12111</strain>
    </source>
</reference>
<evidence type="ECO:0000313" key="3">
    <source>
        <dbReference type="EMBL" id="SEE09098.1"/>
    </source>
</evidence>
<dbReference type="EMBL" id="FNSC01000001">
    <property type="protein sequence ID" value="SEE09098.1"/>
    <property type="molecule type" value="Genomic_DNA"/>
</dbReference>
<feature type="signal peptide" evidence="2">
    <location>
        <begin position="1"/>
        <end position="20"/>
    </location>
</feature>
<dbReference type="RefSeq" id="WP_139272717.1">
    <property type="nucleotide sequence ID" value="NZ_FNSC01000001.1"/>
</dbReference>
<evidence type="ECO:0000313" key="5">
    <source>
        <dbReference type="Proteomes" id="UP000242849"/>
    </source>
</evidence>
<protein>
    <recommendedName>
        <fullName evidence="6">TspB protein</fullName>
    </recommendedName>
</protein>
<dbReference type="OrthoDB" id="7041381at2"/>
<feature type="chain" id="PRO_5044558663" description="TspB protein" evidence="2">
    <location>
        <begin position="21"/>
        <end position="495"/>
    </location>
</feature>
<sequence length="495" mass="52035">MRSIILIALFLFSSSSFAQAYYWQAHGAGNHQGPTPQAAAQATITGNGWHSVQFCDPHSSFWVCRVVTSPGNGFNLYIYRYGDQCADPNSTYDILLGKCVSPVDPDGSVCFDESVAPPRVIQGGVCVSLNTALPQTQCKYYAGTGGVRRFWMYETPGGPPQAEAMQNKDGCEVSTAEGFKPEADCKYFPPTPAVPYFSEGVLVPGVSQPGTYKCKASTVLTGNYTPPATGSGQKPSDTICADPGSPACTLKELEKKKEQKPCTYTTDSQGNQVCVSSKFEASEGKTKCGFVGSEFKCSEALNKAVGEGISIATKVDTKPQPDGKTKITKTDVQTATSCKGSACTTKTTTTTTTTIKDGNGTTESVSGTCTGDNCPDKNGNPDGDGDGFGDCTGDDCGEGEGGGADIPFPELEEVPSFAESTTTFFDTVDNSPIPSKLRQLQAPSGGACPTFTGQTELLGPVTYDGHCAVIAGNEDLITLIAKTLWALAAVWIFFG</sequence>
<proteinExistence type="predicted"/>
<keyword evidence="5" id="KW-1185">Reference proteome</keyword>
<dbReference type="Proteomes" id="UP000242849">
    <property type="component" value="Unassembled WGS sequence"/>
</dbReference>
<accession>A0A1H5G246</accession>
<organism evidence="3 5">
    <name type="scientific">Pseudomonas anguilliseptica</name>
    <dbReference type="NCBI Taxonomy" id="53406"/>
    <lineage>
        <taxon>Bacteria</taxon>
        <taxon>Pseudomonadati</taxon>
        <taxon>Pseudomonadota</taxon>
        <taxon>Gammaproteobacteria</taxon>
        <taxon>Pseudomonadales</taxon>
        <taxon>Pseudomonadaceae</taxon>
        <taxon>Pseudomonas</taxon>
    </lineage>
</organism>
<evidence type="ECO:0008006" key="6">
    <source>
        <dbReference type="Google" id="ProtNLM"/>
    </source>
</evidence>
<dbReference type="EMBL" id="FNSC01000001">
    <property type="protein sequence ID" value="SEE09423.1"/>
    <property type="molecule type" value="Genomic_DNA"/>
</dbReference>
<dbReference type="STRING" id="53406.SAMN05421553_4012"/>
<feature type="region of interest" description="Disordered" evidence="1">
    <location>
        <begin position="385"/>
        <end position="404"/>
    </location>
</feature>
<feature type="compositionally biased region" description="Acidic residues" evidence="1">
    <location>
        <begin position="385"/>
        <end position="398"/>
    </location>
</feature>